<gene>
    <name evidence="2" type="ORF">E0H92_05975</name>
</gene>
<accession>A0A4R0J431</accession>
<feature type="domain" description="Trypsin-co-occurring" evidence="1">
    <location>
        <begin position="7"/>
        <end position="104"/>
    </location>
</feature>
<reference evidence="2 3" key="1">
    <citation type="submission" date="2019-02" db="EMBL/GenBank/DDBJ databases">
        <title>Kribbella capetownensis sp. nov. and Kribbella speibonae sp. nov., isolated from soil.</title>
        <authorList>
            <person name="Curtis S.M."/>
            <person name="Norton I."/>
            <person name="Everest G.J."/>
            <person name="Meyers P.R."/>
        </authorList>
    </citation>
    <scope>NUCLEOTIDE SEQUENCE [LARGE SCALE GENOMIC DNA]</scope>
    <source>
        <strain evidence="2 3">YM55</strain>
    </source>
</reference>
<evidence type="ECO:0000313" key="3">
    <source>
        <dbReference type="Proteomes" id="UP000294225"/>
    </source>
</evidence>
<proteinExistence type="predicted"/>
<dbReference type="Proteomes" id="UP000294225">
    <property type="component" value="Unassembled WGS sequence"/>
</dbReference>
<dbReference type="EMBL" id="SJKC01000001">
    <property type="protein sequence ID" value="TCC41211.1"/>
    <property type="molecule type" value="Genomic_DNA"/>
</dbReference>
<dbReference type="NCBIfam" id="NF041216">
    <property type="entry name" value="CU044_2847_fam"/>
    <property type="match status" value="1"/>
</dbReference>
<protein>
    <recommendedName>
        <fullName evidence="1">Trypsin-co-occurring domain-containing protein</fullName>
    </recommendedName>
</protein>
<organism evidence="2 3">
    <name type="scientific">Kribbella speibonae</name>
    <dbReference type="NCBI Taxonomy" id="1572660"/>
    <lineage>
        <taxon>Bacteria</taxon>
        <taxon>Bacillati</taxon>
        <taxon>Actinomycetota</taxon>
        <taxon>Actinomycetes</taxon>
        <taxon>Propionibacteriales</taxon>
        <taxon>Kribbellaceae</taxon>
        <taxon>Kribbella</taxon>
    </lineage>
</organism>
<dbReference type="InterPro" id="IPR045794">
    <property type="entry name" value="Trypco1"/>
</dbReference>
<dbReference type="AlphaFoldDB" id="A0A4R0J431"/>
<name>A0A4R0J431_9ACTN</name>
<evidence type="ECO:0000313" key="2">
    <source>
        <dbReference type="EMBL" id="TCC41211.1"/>
    </source>
</evidence>
<dbReference type="RefSeq" id="WP_131495615.1">
    <property type="nucleotide sequence ID" value="NZ_SJKC01000001.1"/>
</dbReference>
<comment type="caution">
    <text evidence="2">The sequence shown here is derived from an EMBL/GenBank/DDBJ whole genome shotgun (WGS) entry which is preliminary data.</text>
</comment>
<sequence>MRRLAEFPLGDGGTVLVEVDDGGPVMRGIGKDRAALIEEADRTFEDATSVVAPAARSLIARLRAMDDAPEEVGIEFGLQLSAQTGAFIASAAAQANFKITVTWRSSTA</sequence>
<dbReference type="Pfam" id="PF19493">
    <property type="entry name" value="Trypco1"/>
    <property type="match status" value="1"/>
</dbReference>
<evidence type="ECO:0000259" key="1">
    <source>
        <dbReference type="Pfam" id="PF19493"/>
    </source>
</evidence>